<evidence type="ECO:0000256" key="7">
    <source>
        <dbReference type="ARBA" id="ARBA00023237"/>
    </source>
</evidence>
<keyword evidence="2 8" id="KW-0813">Transport</keyword>
<accession>A0A327VY20</accession>
<dbReference type="NCBIfam" id="TIGR04056">
    <property type="entry name" value="OMP_RagA_SusC"/>
    <property type="match status" value="1"/>
</dbReference>
<dbReference type="RefSeq" id="WP_111592433.1">
    <property type="nucleotide sequence ID" value="NZ_QLMA01000004.1"/>
</dbReference>
<evidence type="ECO:0000256" key="10">
    <source>
        <dbReference type="SAM" id="SignalP"/>
    </source>
</evidence>
<name>A0A327VY20_9BACT</name>
<dbReference type="Pfam" id="PF00593">
    <property type="entry name" value="TonB_dep_Rec_b-barrel"/>
    <property type="match status" value="1"/>
</dbReference>
<evidence type="ECO:0000256" key="4">
    <source>
        <dbReference type="ARBA" id="ARBA00022692"/>
    </source>
</evidence>
<dbReference type="GO" id="GO:0009279">
    <property type="term" value="C:cell outer membrane"/>
    <property type="evidence" value="ECO:0007669"/>
    <property type="project" value="UniProtKB-SubCell"/>
</dbReference>
<evidence type="ECO:0000256" key="9">
    <source>
        <dbReference type="RuleBase" id="RU003357"/>
    </source>
</evidence>
<feature type="domain" description="TonB-dependent receptor-like beta-barrel" evidence="11">
    <location>
        <begin position="484"/>
        <end position="985"/>
    </location>
</feature>
<evidence type="ECO:0000256" key="1">
    <source>
        <dbReference type="ARBA" id="ARBA00004571"/>
    </source>
</evidence>
<keyword evidence="10" id="KW-0732">Signal</keyword>
<dbReference type="InterPro" id="IPR039426">
    <property type="entry name" value="TonB-dep_rcpt-like"/>
</dbReference>
<dbReference type="InterPro" id="IPR000531">
    <property type="entry name" value="Beta-barrel_TonB"/>
</dbReference>
<keyword evidence="3 8" id="KW-1134">Transmembrane beta strand</keyword>
<dbReference type="InterPro" id="IPR036942">
    <property type="entry name" value="Beta-barrel_TonB_sf"/>
</dbReference>
<evidence type="ECO:0000259" key="12">
    <source>
        <dbReference type="Pfam" id="PF07715"/>
    </source>
</evidence>
<evidence type="ECO:0000313" key="13">
    <source>
        <dbReference type="EMBL" id="RAJ81869.1"/>
    </source>
</evidence>
<dbReference type="InterPro" id="IPR023997">
    <property type="entry name" value="TonB-dep_OMP_SusC/RagA_CS"/>
</dbReference>
<evidence type="ECO:0000256" key="5">
    <source>
        <dbReference type="ARBA" id="ARBA00023077"/>
    </source>
</evidence>
<keyword evidence="6 8" id="KW-0472">Membrane</keyword>
<keyword evidence="4 8" id="KW-0812">Transmembrane</keyword>
<dbReference type="OrthoDB" id="9768177at2"/>
<sequence length="1021" mass="111448">MKFYFTLLLSTLLMLSDKVAAQHRILQGTVTDSLNGQPLPGVSVAIPGTSAGVVTDADGKFNLQLPAVAKQVLFTFMGYSEQSVAIQAGTQQLNINLSPVSQALSGVVITGYTQQSKSRTTGAITSVPANVTTQAPVASFDVMLQGRAPGLYVGTPTGQPGEAGRVSIRGLGSINGDVNPLFVVDGVPVANNSFAALNPEDFETIHVLKDAAATAQYGSRAANGVIVITTKKGKAYADGKVRVNYRNQFGISALNSSKWDMMNTNQRLQFEEILQDPTLPGWAYSSKNPNKIVNGVEMPKTDQDYAFGNQYLDSLRTINTDWRKQLLRQGRTQSHSLNISGGNDKTVFYLSGSYFNQEGIALNSGLERYSLRANIQNRSGRFKSTLNLGISTATVKYIQDEGVAEEGGAAVGGGGITEKNPIAALYYALPYESPFGKPGVGNYGANALDAYANSLKKDNQIKSVISFNEVVELTKELQLTGTVGMDFQQNNTTEYLNPDSWYGKLVSNGNQGSYQRGLNTRLGLVGTGGLRYNKQWNHKHEIEANLLAEINKITGGGFGFTGYGLVAELPNTPSGITPGTGDNNFIPNVFGQTTPNRLLISQIALFRYSYDDRYTFTASLRRDGSSQVPAENRYKLFYAFGGNWNVLAEKFMKGQQLFSTLRLRASYGLTGNAGGFTSDYGFRTLYASADYNGNKTLVPITPGNPAYNWEMNRISDAGLEFGFLHNRIRGEIDFYNRVTQGLFVNRNLSLTTGFATLATNSGKVRNRGVELMLEGDAIKQKDFTLTLGVNLAYNKNKILSLGGEEQVFADEATMNMVGKPLGSFYAVRWKGVDPQTGAPVYLDKDGKETNIYNPDDAVPMKATYDPPLIGGATISVRLKRFELSTLVSFIHGMSRLNYPDLYAHSGSAAYRRYSQSKDMLNIWQKPGDISQYPGAQYATYFTSRDITSADYIKLRNITVGYNIPVDGVTKGAIRNLKVFASGQNLFSIMKWKGFDPEDANDIAQYEYPMPRIITGGINVTF</sequence>
<comment type="subcellular location">
    <subcellularLocation>
        <location evidence="1 8">Cell outer membrane</location>
        <topology evidence="1 8">Multi-pass membrane protein</topology>
    </subcellularLocation>
</comment>
<reference evidence="13 14" key="1">
    <citation type="submission" date="2018-06" db="EMBL/GenBank/DDBJ databases">
        <title>Genomic Encyclopedia of Archaeal and Bacterial Type Strains, Phase II (KMG-II): from individual species to whole genera.</title>
        <authorList>
            <person name="Goeker M."/>
        </authorList>
    </citation>
    <scope>NUCLEOTIDE SEQUENCE [LARGE SCALE GENOMIC DNA]</scope>
    <source>
        <strain evidence="13 14">DSM 29821</strain>
    </source>
</reference>
<dbReference type="Pfam" id="PF07715">
    <property type="entry name" value="Plug"/>
    <property type="match status" value="1"/>
</dbReference>
<dbReference type="SUPFAM" id="SSF56935">
    <property type="entry name" value="Porins"/>
    <property type="match status" value="1"/>
</dbReference>
<dbReference type="InterPro" id="IPR037066">
    <property type="entry name" value="Plug_dom_sf"/>
</dbReference>
<evidence type="ECO:0000256" key="6">
    <source>
        <dbReference type="ARBA" id="ARBA00023136"/>
    </source>
</evidence>
<dbReference type="PROSITE" id="PS52016">
    <property type="entry name" value="TONB_DEPENDENT_REC_3"/>
    <property type="match status" value="1"/>
</dbReference>
<comment type="caution">
    <text evidence="13">The sequence shown here is derived from an EMBL/GenBank/DDBJ whole genome shotgun (WGS) entry which is preliminary data.</text>
</comment>
<dbReference type="InterPro" id="IPR008969">
    <property type="entry name" value="CarboxyPept-like_regulatory"/>
</dbReference>
<dbReference type="Gene3D" id="2.40.170.20">
    <property type="entry name" value="TonB-dependent receptor, beta-barrel domain"/>
    <property type="match status" value="1"/>
</dbReference>
<dbReference type="AlphaFoldDB" id="A0A327VY20"/>
<keyword evidence="7 8" id="KW-0998">Cell outer membrane</keyword>
<proteinExistence type="inferred from homology"/>
<dbReference type="EMBL" id="QLMA01000004">
    <property type="protein sequence ID" value="RAJ81869.1"/>
    <property type="molecule type" value="Genomic_DNA"/>
</dbReference>
<dbReference type="Pfam" id="PF13715">
    <property type="entry name" value="CarbopepD_reg_2"/>
    <property type="match status" value="1"/>
</dbReference>
<feature type="signal peptide" evidence="10">
    <location>
        <begin position="1"/>
        <end position="21"/>
    </location>
</feature>
<feature type="chain" id="PRO_5016422548" evidence="10">
    <location>
        <begin position="22"/>
        <end position="1021"/>
    </location>
</feature>
<gene>
    <name evidence="13" type="ORF">CLV59_10494</name>
</gene>
<evidence type="ECO:0000256" key="2">
    <source>
        <dbReference type="ARBA" id="ARBA00022448"/>
    </source>
</evidence>
<organism evidence="13 14">
    <name type="scientific">Chitinophaga dinghuensis</name>
    <dbReference type="NCBI Taxonomy" id="1539050"/>
    <lineage>
        <taxon>Bacteria</taxon>
        <taxon>Pseudomonadati</taxon>
        <taxon>Bacteroidota</taxon>
        <taxon>Chitinophagia</taxon>
        <taxon>Chitinophagales</taxon>
        <taxon>Chitinophagaceae</taxon>
        <taxon>Chitinophaga</taxon>
    </lineage>
</organism>
<protein>
    <submittedName>
        <fullName evidence="13">TonB-linked SusC/RagA family outer membrane protein</fullName>
    </submittedName>
</protein>
<evidence type="ECO:0000256" key="3">
    <source>
        <dbReference type="ARBA" id="ARBA00022452"/>
    </source>
</evidence>
<keyword evidence="14" id="KW-1185">Reference proteome</keyword>
<dbReference type="Gene3D" id="2.170.130.10">
    <property type="entry name" value="TonB-dependent receptor, plug domain"/>
    <property type="match status" value="1"/>
</dbReference>
<evidence type="ECO:0000259" key="11">
    <source>
        <dbReference type="Pfam" id="PF00593"/>
    </source>
</evidence>
<dbReference type="Gene3D" id="2.60.40.1120">
    <property type="entry name" value="Carboxypeptidase-like, regulatory domain"/>
    <property type="match status" value="1"/>
</dbReference>
<comment type="similarity">
    <text evidence="8 9">Belongs to the TonB-dependent receptor family.</text>
</comment>
<dbReference type="NCBIfam" id="TIGR04057">
    <property type="entry name" value="SusC_RagA_signa"/>
    <property type="match status" value="1"/>
</dbReference>
<dbReference type="Proteomes" id="UP000249819">
    <property type="component" value="Unassembled WGS sequence"/>
</dbReference>
<evidence type="ECO:0000313" key="14">
    <source>
        <dbReference type="Proteomes" id="UP000249819"/>
    </source>
</evidence>
<dbReference type="SUPFAM" id="SSF49464">
    <property type="entry name" value="Carboxypeptidase regulatory domain-like"/>
    <property type="match status" value="1"/>
</dbReference>
<keyword evidence="5 9" id="KW-0798">TonB box</keyword>
<feature type="domain" description="TonB-dependent receptor plug" evidence="12">
    <location>
        <begin position="117"/>
        <end position="225"/>
    </location>
</feature>
<dbReference type="InterPro" id="IPR023996">
    <property type="entry name" value="TonB-dep_OMP_SusC/RagA"/>
</dbReference>
<evidence type="ECO:0000256" key="8">
    <source>
        <dbReference type="PROSITE-ProRule" id="PRU01360"/>
    </source>
</evidence>
<dbReference type="InterPro" id="IPR012910">
    <property type="entry name" value="Plug_dom"/>
</dbReference>